<reference evidence="3 4" key="1">
    <citation type="submission" date="2017-07" db="EMBL/GenBank/DDBJ databases">
        <title>Isolation and whole genome analysis of endospore-forming bacteria from heroin.</title>
        <authorList>
            <person name="Kalinowski J."/>
            <person name="Ahrens B."/>
            <person name="Al-Dilaimi A."/>
            <person name="Winkler A."/>
            <person name="Wibberg D."/>
            <person name="Schleenbecker U."/>
            <person name="Ruckert C."/>
            <person name="Wolfel R."/>
            <person name="Grass G."/>
        </authorList>
    </citation>
    <scope>NUCLEOTIDE SEQUENCE [LARGE SCALE GENOMIC DNA]</scope>
    <source>
        <strain evidence="3 4">7537-G1</strain>
    </source>
</reference>
<dbReference type="RefSeq" id="WP_095263198.1">
    <property type="nucleotide sequence ID" value="NZ_NPBY01000003.1"/>
</dbReference>
<protein>
    <submittedName>
        <fullName evidence="3">Uncharacterized protein</fullName>
    </submittedName>
</protein>
<name>A0A268F4V3_9BACL</name>
<dbReference type="OrthoDB" id="2593791at2"/>
<organism evidence="3 4">
    <name type="scientific">Paenibacillus campinasensis</name>
    <dbReference type="NCBI Taxonomy" id="66347"/>
    <lineage>
        <taxon>Bacteria</taxon>
        <taxon>Bacillati</taxon>
        <taxon>Bacillota</taxon>
        <taxon>Bacilli</taxon>
        <taxon>Bacillales</taxon>
        <taxon>Paenibacillaceae</taxon>
        <taxon>Paenibacillus</taxon>
    </lineage>
</organism>
<feature type="transmembrane region" description="Helical" evidence="2">
    <location>
        <begin position="48"/>
        <end position="68"/>
    </location>
</feature>
<dbReference type="AlphaFoldDB" id="A0A268F4V3"/>
<feature type="compositionally biased region" description="Basic residues" evidence="1">
    <location>
        <begin position="242"/>
        <end position="254"/>
    </location>
</feature>
<feature type="transmembrane region" description="Helical" evidence="2">
    <location>
        <begin position="21"/>
        <end position="42"/>
    </location>
</feature>
<evidence type="ECO:0000313" key="4">
    <source>
        <dbReference type="Proteomes" id="UP000215596"/>
    </source>
</evidence>
<sequence>MDISEKEQERFHFRLIPPEQIRGGVVCFLLIMLIPLLVTLAAPMLSPYLYSAAILYAVMLGWGVAISVNPYRYEAVFTLYMGIYGAALAVTSEIAILKMMYDIARVESPWYGASSVLLMAAAGLLFGLLHIRAVRRGTYQEMERKGLNRAGKAALLLASIGYLAYYLATAFFGELGSMVLGMAGFSVLLIFGLYVAVVFIHRYLFIRRNMDKLRALYPALGLPKEEREAAYMRARNEAQATAKRHRQSKKRRRS</sequence>
<gene>
    <name evidence="3" type="ORF">CHH67_01500</name>
</gene>
<feature type="transmembrane region" description="Helical" evidence="2">
    <location>
        <begin position="109"/>
        <end position="129"/>
    </location>
</feature>
<feature type="transmembrane region" description="Helical" evidence="2">
    <location>
        <begin position="150"/>
        <end position="172"/>
    </location>
</feature>
<evidence type="ECO:0000256" key="1">
    <source>
        <dbReference type="SAM" id="MobiDB-lite"/>
    </source>
</evidence>
<proteinExistence type="predicted"/>
<dbReference type="EMBL" id="NPBY01000003">
    <property type="protein sequence ID" value="PAD80406.1"/>
    <property type="molecule type" value="Genomic_DNA"/>
</dbReference>
<feature type="region of interest" description="Disordered" evidence="1">
    <location>
        <begin position="233"/>
        <end position="254"/>
    </location>
</feature>
<feature type="transmembrane region" description="Helical" evidence="2">
    <location>
        <begin position="178"/>
        <end position="204"/>
    </location>
</feature>
<evidence type="ECO:0000313" key="3">
    <source>
        <dbReference type="EMBL" id="PAD80406.1"/>
    </source>
</evidence>
<feature type="transmembrane region" description="Helical" evidence="2">
    <location>
        <begin position="75"/>
        <end position="97"/>
    </location>
</feature>
<evidence type="ECO:0000256" key="2">
    <source>
        <dbReference type="SAM" id="Phobius"/>
    </source>
</evidence>
<keyword evidence="2" id="KW-0472">Membrane</keyword>
<dbReference type="Proteomes" id="UP000215596">
    <property type="component" value="Unassembled WGS sequence"/>
</dbReference>
<comment type="caution">
    <text evidence="3">The sequence shown here is derived from an EMBL/GenBank/DDBJ whole genome shotgun (WGS) entry which is preliminary data.</text>
</comment>
<accession>A0A268F4V3</accession>
<keyword evidence="2" id="KW-0812">Transmembrane</keyword>
<keyword evidence="2" id="KW-1133">Transmembrane helix</keyword>